<comment type="caution">
    <text evidence="2">The sequence shown here is derived from an EMBL/GenBank/DDBJ whole genome shotgun (WGS) entry which is preliminary data.</text>
</comment>
<proteinExistence type="predicted"/>
<sequence length="178" mass="20174">MAFQQQNKLMVEGWQHNQCNAYHRQGNHRYLRTGKSHGCHSHPQDASAKDTEHIGGKTDAKGLCRVIAIIQHFSEDAPPKQVENAAGAEHQRIHNQIVRGISPQQHKADERSDNHRHPHIQNSGTLCFHRQVAHNGERYDIRRGPIPAHQPRQMLESGVDDLIHQTGINGDDEDKKAQ</sequence>
<name>A0A645GAI8_9ZZZZ</name>
<dbReference type="AlphaFoldDB" id="A0A645GAI8"/>
<reference evidence="2" key="1">
    <citation type="submission" date="2019-08" db="EMBL/GenBank/DDBJ databases">
        <authorList>
            <person name="Kucharzyk K."/>
            <person name="Murdoch R.W."/>
            <person name="Higgins S."/>
            <person name="Loffler F."/>
        </authorList>
    </citation>
    <scope>NUCLEOTIDE SEQUENCE</scope>
</reference>
<accession>A0A645GAI8</accession>
<dbReference type="EMBL" id="VSSQ01068763">
    <property type="protein sequence ID" value="MPN20903.1"/>
    <property type="molecule type" value="Genomic_DNA"/>
</dbReference>
<evidence type="ECO:0000256" key="1">
    <source>
        <dbReference type="SAM" id="MobiDB-lite"/>
    </source>
</evidence>
<protein>
    <submittedName>
        <fullName evidence="2">Uncharacterized protein</fullName>
    </submittedName>
</protein>
<gene>
    <name evidence="2" type="ORF">SDC9_168282</name>
</gene>
<feature type="region of interest" description="Disordered" evidence="1">
    <location>
        <begin position="35"/>
        <end position="54"/>
    </location>
</feature>
<organism evidence="2">
    <name type="scientific">bioreactor metagenome</name>
    <dbReference type="NCBI Taxonomy" id="1076179"/>
    <lineage>
        <taxon>unclassified sequences</taxon>
        <taxon>metagenomes</taxon>
        <taxon>ecological metagenomes</taxon>
    </lineage>
</organism>
<evidence type="ECO:0000313" key="2">
    <source>
        <dbReference type="EMBL" id="MPN20903.1"/>
    </source>
</evidence>